<proteinExistence type="predicted"/>
<dbReference type="AlphaFoldDB" id="A0A517S8B1"/>
<keyword evidence="3" id="KW-1185">Reference proteome</keyword>
<evidence type="ECO:0008006" key="4">
    <source>
        <dbReference type="Google" id="ProtNLM"/>
    </source>
</evidence>
<reference evidence="2 3" key="1">
    <citation type="submission" date="2019-02" db="EMBL/GenBank/DDBJ databases">
        <title>Deep-cultivation of Planctomycetes and their phenomic and genomic characterization uncovers novel biology.</title>
        <authorList>
            <person name="Wiegand S."/>
            <person name="Jogler M."/>
            <person name="Boedeker C."/>
            <person name="Pinto D."/>
            <person name="Vollmers J."/>
            <person name="Rivas-Marin E."/>
            <person name="Kohn T."/>
            <person name="Peeters S.H."/>
            <person name="Heuer A."/>
            <person name="Rast P."/>
            <person name="Oberbeckmann S."/>
            <person name="Bunk B."/>
            <person name="Jeske O."/>
            <person name="Meyerdierks A."/>
            <person name="Storesund J.E."/>
            <person name="Kallscheuer N."/>
            <person name="Luecker S."/>
            <person name="Lage O.M."/>
            <person name="Pohl T."/>
            <person name="Merkel B.J."/>
            <person name="Hornburger P."/>
            <person name="Mueller R.-W."/>
            <person name="Bruemmer F."/>
            <person name="Labrenz M."/>
            <person name="Spormann A.M."/>
            <person name="Op den Camp H."/>
            <person name="Overmann J."/>
            <person name="Amann R."/>
            <person name="Jetten M.S.M."/>
            <person name="Mascher T."/>
            <person name="Medema M.H."/>
            <person name="Devos D.P."/>
            <person name="Kaster A.-K."/>
            <person name="Ovreas L."/>
            <person name="Rohde M."/>
            <person name="Galperin M.Y."/>
            <person name="Jogler C."/>
        </authorList>
    </citation>
    <scope>NUCLEOTIDE SEQUENCE [LARGE SCALE GENOMIC DNA]</scope>
    <source>
        <strain evidence="2 3">Pan44</strain>
    </source>
</reference>
<evidence type="ECO:0000313" key="2">
    <source>
        <dbReference type="EMBL" id="QDT52367.1"/>
    </source>
</evidence>
<dbReference type="RefSeq" id="WP_145026676.1">
    <property type="nucleotide sequence ID" value="NZ_CP036271.1"/>
</dbReference>
<evidence type="ECO:0000256" key="1">
    <source>
        <dbReference type="SAM" id="SignalP"/>
    </source>
</evidence>
<feature type="chain" id="PRO_5021981532" description="Nickel uptake substrate-specific transmembrane region" evidence="1">
    <location>
        <begin position="23"/>
        <end position="130"/>
    </location>
</feature>
<dbReference type="Proteomes" id="UP000315700">
    <property type="component" value="Chromosome"/>
</dbReference>
<keyword evidence="1" id="KW-0732">Signal</keyword>
<feature type="signal peptide" evidence="1">
    <location>
        <begin position="1"/>
        <end position="22"/>
    </location>
</feature>
<sequence precursor="true">MARAVCLFAVAGLLLSGCSDEAADMPELGYVQGVVTLDSQPLKGVTIYFKPEVGRPSLGKADESGHYKAMYRIDKEGVKVGPNRVHLEWGLDDSGPKIPAAFGAKSDLKLEVKPGKNEFNIDAVSTTAKK</sequence>
<evidence type="ECO:0000313" key="3">
    <source>
        <dbReference type="Proteomes" id="UP000315700"/>
    </source>
</evidence>
<organism evidence="2 3">
    <name type="scientific">Caulifigura coniformis</name>
    <dbReference type="NCBI Taxonomy" id="2527983"/>
    <lineage>
        <taxon>Bacteria</taxon>
        <taxon>Pseudomonadati</taxon>
        <taxon>Planctomycetota</taxon>
        <taxon>Planctomycetia</taxon>
        <taxon>Planctomycetales</taxon>
        <taxon>Planctomycetaceae</taxon>
        <taxon>Caulifigura</taxon>
    </lineage>
</organism>
<name>A0A517S8B1_9PLAN</name>
<dbReference type="EMBL" id="CP036271">
    <property type="protein sequence ID" value="QDT52367.1"/>
    <property type="molecule type" value="Genomic_DNA"/>
</dbReference>
<dbReference type="OrthoDB" id="289394at2"/>
<dbReference type="KEGG" id="ccos:Pan44_03770"/>
<dbReference type="PROSITE" id="PS51257">
    <property type="entry name" value="PROKAR_LIPOPROTEIN"/>
    <property type="match status" value="1"/>
</dbReference>
<accession>A0A517S8B1</accession>
<dbReference type="InParanoid" id="A0A517S8B1"/>
<gene>
    <name evidence="2" type="ORF">Pan44_03770</name>
</gene>
<protein>
    <recommendedName>
        <fullName evidence="4">Nickel uptake substrate-specific transmembrane region</fullName>
    </recommendedName>
</protein>